<dbReference type="EMBL" id="OZ034813">
    <property type="protein sequence ID" value="CAL1355189.1"/>
    <property type="molecule type" value="Genomic_DNA"/>
</dbReference>
<accession>A0AAV2CFW7</accession>
<dbReference type="SUPFAM" id="SSF56672">
    <property type="entry name" value="DNA/RNA polymerases"/>
    <property type="match status" value="1"/>
</dbReference>
<gene>
    <name evidence="3" type="ORF">LTRI10_LOCUS2964</name>
</gene>
<keyword evidence="1" id="KW-1133">Transmembrane helix</keyword>
<dbReference type="PANTHER" id="PTHR31635:SF196">
    <property type="entry name" value="REVERSE TRANSCRIPTASE DOMAIN-CONTAINING PROTEIN-RELATED"/>
    <property type="match status" value="1"/>
</dbReference>
<dbReference type="Pfam" id="PF00078">
    <property type="entry name" value="RVT_1"/>
    <property type="match status" value="1"/>
</dbReference>
<evidence type="ECO:0000313" key="4">
    <source>
        <dbReference type="Proteomes" id="UP001497516"/>
    </source>
</evidence>
<evidence type="ECO:0000313" key="3">
    <source>
        <dbReference type="EMBL" id="CAL1355189.1"/>
    </source>
</evidence>
<dbReference type="AlphaFoldDB" id="A0AAV2CFW7"/>
<name>A0AAV2CFW7_9ROSI</name>
<dbReference type="PROSITE" id="PS50878">
    <property type="entry name" value="RT_POL"/>
    <property type="match status" value="1"/>
</dbReference>
<reference evidence="3 4" key="1">
    <citation type="submission" date="2024-04" db="EMBL/GenBank/DDBJ databases">
        <authorList>
            <person name="Fracassetti M."/>
        </authorList>
    </citation>
    <scope>NUCLEOTIDE SEQUENCE [LARGE SCALE GENOMIC DNA]</scope>
</reference>
<dbReference type="InterPro" id="IPR000477">
    <property type="entry name" value="RT_dom"/>
</dbReference>
<evidence type="ECO:0000256" key="1">
    <source>
        <dbReference type="SAM" id="Phobius"/>
    </source>
</evidence>
<keyword evidence="4" id="KW-1185">Reference proteome</keyword>
<sequence length="115" mass="13103">MVKNYSNRNIASRSAIKLDFQKDFDSIDWEYLFMVMQAMDFLEVYMSWIRACLSTAFFSVSLFGALLGNFEAKKGVRQGDPLSPYLFTIALEPLTGLLDETTQQLSLPITLTIRS</sequence>
<feature type="transmembrane region" description="Helical" evidence="1">
    <location>
        <begin position="48"/>
        <end position="68"/>
    </location>
</feature>
<dbReference type="Proteomes" id="UP001497516">
    <property type="component" value="Chromosome 1"/>
</dbReference>
<organism evidence="3 4">
    <name type="scientific">Linum trigynum</name>
    <dbReference type="NCBI Taxonomy" id="586398"/>
    <lineage>
        <taxon>Eukaryota</taxon>
        <taxon>Viridiplantae</taxon>
        <taxon>Streptophyta</taxon>
        <taxon>Embryophyta</taxon>
        <taxon>Tracheophyta</taxon>
        <taxon>Spermatophyta</taxon>
        <taxon>Magnoliopsida</taxon>
        <taxon>eudicotyledons</taxon>
        <taxon>Gunneridae</taxon>
        <taxon>Pentapetalae</taxon>
        <taxon>rosids</taxon>
        <taxon>fabids</taxon>
        <taxon>Malpighiales</taxon>
        <taxon>Linaceae</taxon>
        <taxon>Linum</taxon>
    </lineage>
</organism>
<dbReference type="InterPro" id="IPR043502">
    <property type="entry name" value="DNA/RNA_pol_sf"/>
</dbReference>
<keyword evidence="1" id="KW-0812">Transmembrane</keyword>
<evidence type="ECO:0000259" key="2">
    <source>
        <dbReference type="PROSITE" id="PS50878"/>
    </source>
</evidence>
<feature type="domain" description="Reverse transcriptase" evidence="2">
    <location>
        <begin position="1"/>
        <end position="115"/>
    </location>
</feature>
<keyword evidence="1" id="KW-0472">Membrane</keyword>
<dbReference type="PANTHER" id="PTHR31635">
    <property type="entry name" value="REVERSE TRANSCRIPTASE DOMAIN-CONTAINING PROTEIN-RELATED"/>
    <property type="match status" value="1"/>
</dbReference>
<protein>
    <recommendedName>
        <fullName evidence="2">Reverse transcriptase domain-containing protein</fullName>
    </recommendedName>
</protein>
<proteinExistence type="predicted"/>